<dbReference type="InterPro" id="IPR026350">
    <property type="entry name" value="GxxExxY"/>
</dbReference>
<proteinExistence type="predicted"/>
<gene>
    <name evidence="1" type="ORF">EII41_12215</name>
</gene>
<reference evidence="1 2" key="1">
    <citation type="submission" date="2018-11" db="EMBL/GenBank/DDBJ databases">
        <title>Genomes From Bacteria Associated with the Canine Oral Cavity: a Test Case for Automated Genome-Based Taxonomic Assignment.</title>
        <authorList>
            <person name="Coil D.A."/>
            <person name="Jospin G."/>
            <person name="Darling A.E."/>
            <person name="Wallis C."/>
            <person name="Davis I.J."/>
            <person name="Harris S."/>
            <person name="Eisen J.A."/>
            <person name="Holcombe L.J."/>
            <person name="O'Flynn C."/>
        </authorList>
    </citation>
    <scope>NUCLEOTIDE SEQUENCE [LARGE SCALE GENOMIC DNA]</scope>
    <source>
        <strain evidence="1 2">OH1426_COT-023</strain>
    </source>
</reference>
<evidence type="ECO:0000313" key="2">
    <source>
        <dbReference type="Proteomes" id="UP000279860"/>
    </source>
</evidence>
<comment type="caution">
    <text evidence="1">The sequence shown here is derived from an EMBL/GenBank/DDBJ whole genome shotgun (WGS) entry which is preliminary data.</text>
</comment>
<accession>A0A3P1YIX9</accession>
<dbReference type="Pfam" id="PF13366">
    <property type="entry name" value="PDDEXK_3"/>
    <property type="match status" value="1"/>
</dbReference>
<protein>
    <submittedName>
        <fullName evidence="1">GxxExxY protein</fullName>
    </submittedName>
</protein>
<name>A0A3P1YIX9_TANFO</name>
<dbReference type="Proteomes" id="UP000279860">
    <property type="component" value="Unassembled WGS sequence"/>
</dbReference>
<evidence type="ECO:0000313" key="1">
    <source>
        <dbReference type="EMBL" id="RRD71011.1"/>
    </source>
</evidence>
<dbReference type="AlphaFoldDB" id="A0A3P1YIX9"/>
<dbReference type="NCBIfam" id="TIGR04256">
    <property type="entry name" value="GxxExxY"/>
    <property type="match status" value="1"/>
</dbReference>
<dbReference type="EMBL" id="RQYN01000065">
    <property type="protein sequence ID" value="RRD71011.1"/>
    <property type="molecule type" value="Genomic_DNA"/>
</dbReference>
<dbReference type="RefSeq" id="WP_124790815.1">
    <property type="nucleotide sequence ID" value="NZ_RQYN01000065.1"/>
</dbReference>
<sequence length="126" mass="14338">MHENEIAKIIFAATVKIHKELGPGLFESAYETCLAYELRKQGLIVEEQKELPIIYESIYLDKGYRIDICVENKVIVELKAVEMITDVHKAQLLTYLKLSGCKLGLLINFNVPYMGKGVYRFINGAL</sequence>
<organism evidence="1 2">
    <name type="scientific">Tannerella forsythia</name>
    <name type="common">Bacteroides forsythus</name>
    <dbReference type="NCBI Taxonomy" id="28112"/>
    <lineage>
        <taxon>Bacteria</taxon>
        <taxon>Pseudomonadati</taxon>
        <taxon>Bacteroidota</taxon>
        <taxon>Bacteroidia</taxon>
        <taxon>Bacteroidales</taxon>
        <taxon>Tannerellaceae</taxon>
        <taxon>Tannerella</taxon>
    </lineage>
</organism>